<evidence type="ECO:0000313" key="1">
    <source>
        <dbReference type="EMBL" id="KAB5593607.1"/>
    </source>
</evidence>
<sequence length="451" mass="50715">MSGFTAYVNWPSNHIVGLVENALQEIFGPQTVHVSKTPPDDGANPGPLLQWTAYDSLVHTLTLDHPHNVLSSSYTIRKALIRKHFLHQTIANYLIKAPDSILHKAIPRTWPIEISFTDELDDAWADELWDLSVELEKGDKWFILKPGMADRGQGIRMFNSRESLYDIFQSFEDGSSDEEHSNFDEAKIQDNKKTAIMTSQLRHFVIQYLSTPLLVDPTQAQVGTQDPPKGAPEGRKFHLRTYCVASGALKLFICPNILALFSETTYTHPSSQPIDNPNDMDLSPHLTNTALQPNVHESSIRLLRELVGCNILSSSDQNAKLRLEDIEDIEGKVSIILAETFKAALASAVHFQVLPNAFELFGVDLLVTDTNESDSGSSKFQVYLLEINAEPAIELTGARLNWILVDLFKGIAHRCIKPFFDYNDKALPTGMEQESNKWLKKCLDIEARKYK</sequence>
<accession>A0A5N5QQV6</accession>
<dbReference type="PANTHER" id="PTHR47551">
    <property type="entry name" value="TUBULIN--TYROSINE LIGASE PBY1-RELATED"/>
    <property type="match status" value="1"/>
</dbReference>
<dbReference type="InterPro" id="IPR004344">
    <property type="entry name" value="TTL/TTLL_fam"/>
</dbReference>
<protein>
    <submittedName>
        <fullName evidence="1">Tubulin-tyrosine ligase</fullName>
    </submittedName>
</protein>
<dbReference type="PROSITE" id="PS51221">
    <property type="entry name" value="TTL"/>
    <property type="match status" value="1"/>
</dbReference>
<dbReference type="SUPFAM" id="SSF56059">
    <property type="entry name" value="Glutathione synthetase ATP-binding domain-like"/>
    <property type="match status" value="1"/>
</dbReference>
<name>A0A5N5QQV6_9AGAM</name>
<dbReference type="Pfam" id="PF03133">
    <property type="entry name" value="TTL"/>
    <property type="match status" value="1"/>
</dbReference>
<dbReference type="InterPro" id="IPR027746">
    <property type="entry name" value="TTL"/>
</dbReference>
<organism evidence="1 2">
    <name type="scientific">Ceratobasidium theobromae</name>
    <dbReference type="NCBI Taxonomy" id="1582974"/>
    <lineage>
        <taxon>Eukaryota</taxon>
        <taxon>Fungi</taxon>
        <taxon>Dikarya</taxon>
        <taxon>Basidiomycota</taxon>
        <taxon>Agaricomycotina</taxon>
        <taxon>Agaricomycetes</taxon>
        <taxon>Cantharellales</taxon>
        <taxon>Ceratobasidiaceae</taxon>
        <taxon>Ceratobasidium</taxon>
    </lineage>
</organism>
<dbReference type="GO" id="GO:0016874">
    <property type="term" value="F:ligase activity"/>
    <property type="evidence" value="ECO:0007669"/>
    <property type="project" value="UniProtKB-KW"/>
</dbReference>
<keyword evidence="1" id="KW-0436">Ligase</keyword>
<dbReference type="PANTHER" id="PTHR47551:SF1">
    <property type="entry name" value="TUBULIN--TYROSINE LIGASE PBY1-RELATED"/>
    <property type="match status" value="1"/>
</dbReference>
<dbReference type="OrthoDB" id="202825at2759"/>
<proteinExistence type="predicted"/>
<reference evidence="1 2" key="1">
    <citation type="journal article" date="2019" name="Fungal Biol. Biotechnol.">
        <title>Draft genome sequence of fastidious pathogen Ceratobasidium theobromae, which causes vascular-streak dieback in Theobroma cacao.</title>
        <authorList>
            <person name="Ali S.S."/>
            <person name="Asman A."/>
            <person name="Shao J."/>
            <person name="Firmansyah A.P."/>
            <person name="Susilo A.W."/>
            <person name="Rosmana A."/>
            <person name="McMahon P."/>
            <person name="Junaid M."/>
            <person name="Guest D."/>
            <person name="Kheng T.Y."/>
            <person name="Meinhardt L.W."/>
            <person name="Bailey B.A."/>
        </authorList>
    </citation>
    <scope>NUCLEOTIDE SEQUENCE [LARGE SCALE GENOMIC DNA]</scope>
    <source>
        <strain evidence="1 2">CT2</strain>
    </source>
</reference>
<gene>
    <name evidence="1" type="ORF">CTheo_2900</name>
</gene>
<keyword evidence="2" id="KW-1185">Reference proteome</keyword>
<dbReference type="GO" id="GO:0000932">
    <property type="term" value="C:P-body"/>
    <property type="evidence" value="ECO:0007669"/>
    <property type="project" value="TreeGrafter"/>
</dbReference>
<evidence type="ECO:0000313" key="2">
    <source>
        <dbReference type="Proteomes" id="UP000383932"/>
    </source>
</evidence>
<comment type="caution">
    <text evidence="1">The sequence shown here is derived from an EMBL/GenBank/DDBJ whole genome shotgun (WGS) entry which is preliminary data.</text>
</comment>
<dbReference type="EMBL" id="SSOP01000033">
    <property type="protein sequence ID" value="KAB5593607.1"/>
    <property type="molecule type" value="Genomic_DNA"/>
</dbReference>
<dbReference type="Proteomes" id="UP000383932">
    <property type="component" value="Unassembled WGS sequence"/>
</dbReference>
<dbReference type="AlphaFoldDB" id="A0A5N5QQV6"/>
<dbReference type="Gene3D" id="3.30.470.20">
    <property type="entry name" value="ATP-grasp fold, B domain"/>
    <property type="match status" value="1"/>
</dbReference>